<dbReference type="EMBL" id="GBXM01034704">
    <property type="protein sequence ID" value="JAH73873.1"/>
    <property type="molecule type" value="Transcribed_RNA"/>
</dbReference>
<proteinExistence type="predicted"/>
<protein>
    <submittedName>
        <fullName evidence="1">Uncharacterized protein</fullName>
    </submittedName>
</protein>
<dbReference type="AlphaFoldDB" id="A0A0E9V9J0"/>
<reference evidence="1" key="2">
    <citation type="journal article" date="2015" name="Fish Shellfish Immunol.">
        <title>Early steps in the European eel (Anguilla anguilla)-Vibrio vulnificus interaction in the gills: Role of the RtxA13 toxin.</title>
        <authorList>
            <person name="Callol A."/>
            <person name="Pajuelo D."/>
            <person name="Ebbesson L."/>
            <person name="Teles M."/>
            <person name="MacKenzie S."/>
            <person name="Amaro C."/>
        </authorList>
    </citation>
    <scope>NUCLEOTIDE SEQUENCE</scope>
</reference>
<evidence type="ECO:0000313" key="1">
    <source>
        <dbReference type="EMBL" id="JAH73873.1"/>
    </source>
</evidence>
<reference evidence="1" key="1">
    <citation type="submission" date="2014-11" db="EMBL/GenBank/DDBJ databases">
        <authorList>
            <person name="Amaro Gonzalez C."/>
        </authorList>
    </citation>
    <scope>NUCLEOTIDE SEQUENCE</scope>
</reference>
<name>A0A0E9V9J0_ANGAN</name>
<sequence>MLLAFMSTNFRTQYRCLNILCSSFYSFVTPPWCNYELVYQVSPYQTCLH</sequence>
<organism evidence="1">
    <name type="scientific">Anguilla anguilla</name>
    <name type="common">European freshwater eel</name>
    <name type="synonym">Muraena anguilla</name>
    <dbReference type="NCBI Taxonomy" id="7936"/>
    <lineage>
        <taxon>Eukaryota</taxon>
        <taxon>Metazoa</taxon>
        <taxon>Chordata</taxon>
        <taxon>Craniata</taxon>
        <taxon>Vertebrata</taxon>
        <taxon>Euteleostomi</taxon>
        <taxon>Actinopterygii</taxon>
        <taxon>Neopterygii</taxon>
        <taxon>Teleostei</taxon>
        <taxon>Anguilliformes</taxon>
        <taxon>Anguillidae</taxon>
        <taxon>Anguilla</taxon>
    </lineage>
</organism>
<accession>A0A0E9V9J0</accession>